<dbReference type="PANTHER" id="PTHR40254:SF1">
    <property type="entry name" value="BLR0577 PROTEIN"/>
    <property type="match status" value="1"/>
</dbReference>
<organism evidence="2 3">
    <name type="scientific">Pararcticibacter amylolyticus</name>
    <dbReference type="NCBI Taxonomy" id="2173175"/>
    <lineage>
        <taxon>Bacteria</taxon>
        <taxon>Pseudomonadati</taxon>
        <taxon>Bacteroidota</taxon>
        <taxon>Sphingobacteriia</taxon>
        <taxon>Sphingobacteriales</taxon>
        <taxon>Sphingobacteriaceae</taxon>
        <taxon>Pararcticibacter</taxon>
    </lineage>
</organism>
<comment type="caution">
    <text evidence="2">The sequence shown here is derived from an EMBL/GenBank/DDBJ whole genome shotgun (WGS) entry which is preliminary data.</text>
</comment>
<feature type="domain" description="FAD-dependent urate hydroxylase HpyO/Asp monooxygenase CreE-like FAD/NAD(P)-binding" evidence="1">
    <location>
        <begin position="30"/>
        <end position="191"/>
    </location>
</feature>
<gene>
    <name evidence="2" type="ORF">DDR33_02730</name>
</gene>
<dbReference type="InterPro" id="IPR036188">
    <property type="entry name" value="FAD/NAD-bd_sf"/>
</dbReference>
<dbReference type="Proteomes" id="UP000245647">
    <property type="component" value="Unassembled WGS sequence"/>
</dbReference>
<dbReference type="EMBL" id="QEAS01000002">
    <property type="protein sequence ID" value="PWG82265.1"/>
    <property type="molecule type" value="Genomic_DNA"/>
</dbReference>
<dbReference type="RefSeq" id="WP_109414541.1">
    <property type="nucleotide sequence ID" value="NZ_QEAS01000002.1"/>
</dbReference>
<dbReference type="SUPFAM" id="SSF51905">
    <property type="entry name" value="FAD/NAD(P)-binding domain"/>
    <property type="match status" value="1"/>
</dbReference>
<sequence>MDVITLPADKGRFFIYNLKESKQTPALKIAIIGGGPSALFMYKRLTESGRDNLIIDIYEKGNYLGAGMPYSSAGANDEHITNVSGNEIPEIFKTVSEWIGTVHKDTLRKFRIDAREFNEYKTLPRLLFGQYLSDQFKLMLKQGDKKGLITNIHFNSIVTDIADVPGKETVEIFVEDKLAGSYDKVIICTGHLWPHKHEGEVPGYYDSPYPPSKLNFSSDHQIAIRGSSLTAIDAIRTLARNNGEFENDGSGNLVYHVNPETPGFGIVMHSRNGMLPALRFHLDDSHQGKGTVLDHTEISAVRKANDGFLPLDYVFERNFRAGIREKDPEFYEQIRDLSLEEFVEKMMELRERLDPFLLLAAEYSEAAKSIKRRESVYWKEMLGVLSFTMNYPAKYFSAEDMIRLQRVLMPLISIVIAYIPQSSAAEMLAMHKAGCLDIVAVGRDSYTEPGENGGANYHYTDESGKQQKKSFQTFIDCIGQPHLSFEELPFPSLAANNTVSRARLYFRKQSAAQKEMRGGNDKVRQDKDGKYYLIVPGISINDSFQAVDEYNALNERIYVMAVPFIGGFNPDYSGLDFGEAASAAIVKALFNNVYES</sequence>
<dbReference type="PANTHER" id="PTHR40254">
    <property type="entry name" value="BLR0577 PROTEIN"/>
    <property type="match status" value="1"/>
</dbReference>
<accession>A0A2U2PLI2</accession>
<dbReference type="OrthoDB" id="6309046at2"/>
<proteinExistence type="predicted"/>
<keyword evidence="3" id="KW-1185">Reference proteome</keyword>
<dbReference type="InterPro" id="IPR052189">
    <property type="entry name" value="L-asp_N-monooxygenase_NS-form"/>
</dbReference>
<reference evidence="2 3" key="1">
    <citation type="submission" date="2018-04" db="EMBL/GenBank/DDBJ databases">
        <title>Pedobacter chongqingensis sp. nov., isolated from a rottenly hemp rope.</title>
        <authorList>
            <person name="Cai Y."/>
        </authorList>
    </citation>
    <scope>NUCLEOTIDE SEQUENCE [LARGE SCALE GENOMIC DNA]</scope>
    <source>
        <strain evidence="2 3">FJ4-8</strain>
    </source>
</reference>
<evidence type="ECO:0000259" key="1">
    <source>
        <dbReference type="Pfam" id="PF13454"/>
    </source>
</evidence>
<name>A0A2U2PLI2_9SPHI</name>
<dbReference type="Gene3D" id="3.50.50.60">
    <property type="entry name" value="FAD/NAD(P)-binding domain"/>
    <property type="match status" value="1"/>
</dbReference>
<evidence type="ECO:0000313" key="3">
    <source>
        <dbReference type="Proteomes" id="UP000245647"/>
    </source>
</evidence>
<dbReference type="Pfam" id="PF13454">
    <property type="entry name" value="NAD_binding_9"/>
    <property type="match status" value="1"/>
</dbReference>
<dbReference type="AlphaFoldDB" id="A0A2U2PLI2"/>
<dbReference type="InterPro" id="IPR038732">
    <property type="entry name" value="HpyO/CreE_NAD-binding"/>
</dbReference>
<protein>
    <recommendedName>
        <fullName evidence="1">FAD-dependent urate hydroxylase HpyO/Asp monooxygenase CreE-like FAD/NAD(P)-binding domain-containing protein</fullName>
    </recommendedName>
</protein>
<evidence type="ECO:0000313" key="2">
    <source>
        <dbReference type="EMBL" id="PWG82265.1"/>
    </source>
</evidence>